<dbReference type="RefSeq" id="WP_197716522.1">
    <property type="nucleotide sequence ID" value="NZ_AP017928.1"/>
</dbReference>
<evidence type="ECO:0000313" key="2">
    <source>
        <dbReference type="EMBL" id="BBA34832.1"/>
    </source>
</evidence>
<proteinExistence type="predicted"/>
<reference evidence="2 3" key="1">
    <citation type="submission" date="2016-12" db="EMBL/GenBank/DDBJ databases">
        <title>Genome sequencing of Methylocaldum marinum.</title>
        <authorList>
            <person name="Takeuchi M."/>
            <person name="Kamagata Y."/>
            <person name="Hiraoka S."/>
            <person name="Oshima K."/>
            <person name="Hattori M."/>
            <person name="Iwasaki W."/>
        </authorList>
    </citation>
    <scope>NUCLEOTIDE SEQUENCE [LARGE SCALE GENOMIC DNA]</scope>
    <source>
        <strain evidence="2 3">S8</strain>
    </source>
</reference>
<accession>A0A250KTE0</accession>
<dbReference type="InterPro" id="IPR029044">
    <property type="entry name" value="Nucleotide-diphossugar_trans"/>
</dbReference>
<keyword evidence="2" id="KW-0808">Transferase</keyword>
<sequence length="242" mass="27197">MRKAKEIKAVIMAGGKGTRLRPYTFILPKPLMPVGDQPVIAMLLKWLRRWNIKEAIITTGYLGYMISAVCKDGSQWDIDIRYSTEPEPLGTIGALLMVEDQLDDTFIVINSDLITDLDLGSFIDFHNRHDGLVTVATTQKPVKVDLGVLESDGGKLCAFKEKPKLDFEVSMGIYCMEPSILKFIPKGVPFGFDNLMHVMLDAKLPVYLFRHEGLWLDIGREEDFSHAQASFLRDYKSVVLGA</sequence>
<dbReference type="InterPro" id="IPR005835">
    <property type="entry name" value="NTP_transferase_dom"/>
</dbReference>
<dbReference type="GO" id="GO:0016740">
    <property type="term" value="F:transferase activity"/>
    <property type="evidence" value="ECO:0007669"/>
    <property type="project" value="UniProtKB-KW"/>
</dbReference>
<name>A0A250KTE0_9GAMM</name>
<organism evidence="2 3">
    <name type="scientific">Methylocaldum marinum</name>
    <dbReference type="NCBI Taxonomy" id="1432792"/>
    <lineage>
        <taxon>Bacteria</taxon>
        <taxon>Pseudomonadati</taxon>
        <taxon>Pseudomonadota</taxon>
        <taxon>Gammaproteobacteria</taxon>
        <taxon>Methylococcales</taxon>
        <taxon>Methylococcaceae</taxon>
        <taxon>Methylocaldum</taxon>
    </lineage>
</organism>
<dbReference type="Gene3D" id="3.90.550.10">
    <property type="entry name" value="Spore Coat Polysaccharide Biosynthesis Protein SpsA, Chain A"/>
    <property type="match status" value="1"/>
</dbReference>
<dbReference type="EMBL" id="AP017928">
    <property type="protein sequence ID" value="BBA34832.1"/>
    <property type="molecule type" value="Genomic_DNA"/>
</dbReference>
<dbReference type="AlphaFoldDB" id="A0A250KTE0"/>
<evidence type="ECO:0000259" key="1">
    <source>
        <dbReference type="Pfam" id="PF00483"/>
    </source>
</evidence>
<dbReference type="SUPFAM" id="SSF53448">
    <property type="entry name" value="Nucleotide-diphospho-sugar transferases"/>
    <property type="match status" value="1"/>
</dbReference>
<dbReference type="KEGG" id="mmai:sS8_2887"/>
<feature type="domain" description="Nucleotidyl transferase" evidence="1">
    <location>
        <begin position="8"/>
        <end position="230"/>
    </location>
</feature>
<dbReference type="InterPro" id="IPR050486">
    <property type="entry name" value="Mannose-1P_guanyltransferase"/>
</dbReference>
<gene>
    <name evidence="2" type="ORF">sS8_2887</name>
</gene>
<evidence type="ECO:0000313" key="3">
    <source>
        <dbReference type="Proteomes" id="UP000266313"/>
    </source>
</evidence>
<dbReference type="Pfam" id="PF00483">
    <property type="entry name" value="NTP_transferase"/>
    <property type="match status" value="1"/>
</dbReference>
<keyword evidence="3" id="KW-1185">Reference proteome</keyword>
<protein>
    <submittedName>
        <fullName evidence="2">Nucleotidyl transferase</fullName>
    </submittedName>
</protein>
<dbReference type="PANTHER" id="PTHR22572">
    <property type="entry name" value="SUGAR-1-PHOSPHATE GUANYL TRANSFERASE"/>
    <property type="match status" value="1"/>
</dbReference>
<dbReference type="Proteomes" id="UP000266313">
    <property type="component" value="Chromosome"/>
</dbReference>